<evidence type="ECO:0000313" key="2">
    <source>
        <dbReference type="Proteomes" id="UP000708208"/>
    </source>
</evidence>
<keyword evidence="2" id="KW-1185">Reference proteome</keyword>
<feature type="non-terminal residue" evidence="1">
    <location>
        <position position="117"/>
    </location>
</feature>
<organism evidence="1 2">
    <name type="scientific">Allacma fusca</name>
    <dbReference type="NCBI Taxonomy" id="39272"/>
    <lineage>
        <taxon>Eukaryota</taxon>
        <taxon>Metazoa</taxon>
        <taxon>Ecdysozoa</taxon>
        <taxon>Arthropoda</taxon>
        <taxon>Hexapoda</taxon>
        <taxon>Collembola</taxon>
        <taxon>Symphypleona</taxon>
        <taxon>Sminthuridae</taxon>
        <taxon>Allacma</taxon>
    </lineage>
</organism>
<dbReference type="Proteomes" id="UP000708208">
    <property type="component" value="Unassembled WGS sequence"/>
</dbReference>
<protein>
    <submittedName>
        <fullName evidence="1">Uncharacterized protein</fullName>
    </submittedName>
</protein>
<name>A0A8J2NSA7_9HEXA</name>
<dbReference type="EMBL" id="CAJVCH010015124">
    <property type="protein sequence ID" value="CAG7678577.1"/>
    <property type="molecule type" value="Genomic_DNA"/>
</dbReference>
<sequence length="117" mass="13693">MLQVAILRMPVRALFIPIRLQKAIIDPKYFLDYLENNKKPVETQDIPEDTDKEVISEKEAPSPYELIPLRTDQDLQTIQCPGIQIQGLKITTLNRKPQPFALPIYDEYSFERYYDPP</sequence>
<comment type="caution">
    <text evidence="1">The sequence shown here is derived from an EMBL/GenBank/DDBJ whole genome shotgun (WGS) entry which is preliminary data.</text>
</comment>
<proteinExistence type="predicted"/>
<gene>
    <name evidence="1" type="ORF">AFUS01_LOCUS2621</name>
</gene>
<accession>A0A8J2NSA7</accession>
<reference evidence="1" key="1">
    <citation type="submission" date="2021-06" db="EMBL/GenBank/DDBJ databases">
        <authorList>
            <person name="Hodson N. C."/>
            <person name="Mongue J. A."/>
            <person name="Jaron S. K."/>
        </authorList>
    </citation>
    <scope>NUCLEOTIDE SEQUENCE</scope>
</reference>
<evidence type="ECO:0000313" key="1">
    <source>
        <dbReference type="EMBL" id="CAG7678577.1"/>
    </source>
</evidence>
<dbReference type="AlphaFoldDB" id="A0A8J2NSA7"/>